<evidence type="ECO:0000313" key="3">
    <source>
        <dbReference type="Proteomes" id="UP000012073"/>
    </source>
</evidence>
<dbReference type="AlphaFoldDB" id="R7QFZ3"/>
<protein>
    <submittedName>
        <fullName evidence="2">Uncharacterized protein</fullName>
    </submittedName>
</protein>
<feature type="region of interest" description="Disordered" evidence="1">
    <location>
        <begin position="19"/>
        <end position="50"/>
    </location>
</feature>
<feature type="compositionally biased region" description="Basic residues" evidence="1">
    <location>
        <begin position="26"/>
        <end position="35"/>
    </location>
</feature>
<dbReference type="Proteomes" id="UP000012073">
    <property type="component" value="Unassembled WGS sequence"/>
</dbReference>
<dbReference type="KEGG" id="ccp:CHC_T00004673001"/>
<proteinExistence type="predicted"/>
<sequence>MYIFACIFQCFPQLQPKLFGSGSINTHRRRRPPWKKKADQKARLPYSSRR</sequence>
<reference evidence="3" key="1">
    <citation type="journal article" date="2013" name="Proc. Natl. Acad. Sci. U.S.A.">
        <title>Genome structure and metabolic features in the red seaweed Chondrus crispus shed light on evolution of the Archaeplastida.</title>
        <authorList>
            <person name="Collen J."/>
            <person name="Porcel B."/>
            <person name="Carre W."/>
            <person name="Ball S.G."/>
            <person name="Chaparro C."/>
            <person name="Tonon T."/>
            <person name="Barbeyron T."/>
            <person name="Michel G."/>
            <person name="Noel B."/>
            <person name="Valentin K."/>
            <person name="Elias M."/>
            <person name="Artiguenave F."/>
            <person name="Arun A."/>
            <person name="Aury J.M."/>
            <person name="Barbosa-Neto J.F."/>
            <person name="Bothwell J.H."/>
            <person name="Bouget F.Y."/>
            <person name="Brillet L."/>
            <person name="Cabello-Hurtado F."/>
            <person name="Capella-Gutierrez S."/>
            <person name="Charrier B."/>
            <person name="Cladiere L."/>
            <person name="Cock J.M."/>
            <person name="Coelho S.M."/>
            <person name="Colleoni C."/>
            <person name="Czjzek M."/>
            <person name="Da Silva C."/>
            <person name="Delage L."/>
            <person name="Denoeud F."/>
            <person name="Deschamps P."/>
            <person name="Dittami S.M."/>
            <person name="Gabaldon T."/>
            <person name="Gachon C.M."/>
            <person name="Groisillier A."/>
            <person name="Herve C."/>
            <person name="Jabbari K."/>
            <person name="Katinka M."/>
            <person name="Kloareg B."/>
            <person name="Kowalczyk N."/>
            <person name="Labadie K."/>
            <person name="Leblanc C."/>
            <person name="Lopez P.J."/>
            <person name="McLachlan D.H."/>
            <person name="Meslet-Cladiere L."/>
            <person name="Moustafa A."/>
            <person name="Nehr Z."/>
            <person name="Nyvall Collen P."/>
            <person name="Panaud O."/>
            <person name="Partensky F."/>
            <person name="Poulain J."/>
            <person name="Rensing S.A."/>
            <person name="Rousvoal S."/>
            <person name="Samson G."/>
            <person name="Symeonidi A."/>
            <person name="Weissenbach J."/>
            <person name="Zambounis A."/>
            <person name="Wincker P."/>
            <person name="Boyen C."/>
        </authorList>
    </citation>
    <scope>NUCLEOTIDE SEQUENCE [LARGE SCALE GENOMIC DNA]</scope>
    <source>
        <strain evidence="3">cv. Stackhouse</strain>
    </source>
</reference>
<dbReference type="RefSeq" id="XP_005716164.1">
    <property type="nucleotide sequence ID" value="XM_005716107.1"/>
</dbReference>
<dbReference type="Gramene" id="CDF36345">
    <property type="protein sequence ID" value="CDF36345"/>
    <property type="gene ID" value="CHC_T00004673001"/>
</dbReference>
<accession>R7QFZ3</accession>
<evidence type="ECO:0000256" key="1">
    <source>
        <dbReference type="SAM" id="MobiDB-lite"/>
    </source>
</evidence>
<name>R7QFZ3_CHOCR</name>
<organism evidence="2 3">
    <name type="scientific">Chondrus crispus</name>
    <name type="common">Carrageen Irish moss</name>
    <name type="synonym">Polymorpha crispa</name>
    <dbReference type="NCBI Taxonomy" id="2769"/>
    <lineage>
        <taxon>Eukaryota</taxon>
        <taxon>Rhodophyta</taxon>
        <taxon>Florideophyceae</taxon>
        <taxon>Rhodymeniophycidae</taxon>
        <taxon>Gigartinales</taxon>
        <taxon>Gigartinaceae</taxon>
        <taxon>Chondrus</taxon>
    </lineage>
</organism>
<dbReference type="EMBL" id="HG001774">
    <property type="protein sequence ID" value="CDF36345.1"/>
    <property type="molecule type" value="Genomic_DNA"/>
</dbReference>
<evidence type="ECO:0000313" key="2">
    <source>
        <dbReference type="EMBL" id="CDF36345.1"/>
    </source>
</evidence>
<dbReference type="GeneID" id="17323881"/>
<keyword evidence="3" id="KW-1185">Reference proteome</keyword>
<gene>
    <name evidence="2" type="ORF">CHC_T00004673001</name>
</gene>